<dbReference type="AlphaFoldDB" id="A0A2G8JK38"/>
<evidence type="ECO:0000256" key="12">
    <source>
        <dbReference type="ARBA" id="ARBA00036099"/>
    </source>
</evidence>
<evidence type="ECO:0000256" key="4">
    <source>
        <dbReference type="ARBA" id="ARBA00022475"/>
    </source>
</evidence>
<dbReference type="STRING" id="307972.A0A2G8JK38"/>
<evidence type="ECO:0000256" key="1">
    <source>
        <dbReference type="ARBA" id="ARBA00004651"/>
    </source>
</evidence>
<evidence type="ECO:0000256" key="10">
    <source>
        <dbReference type="ARBA" id="ARBA00023180"/>
    </source>
</evidence>
<evidence type="ECO:0000256" key="14">
    <source>
        <dbReference type="SAM" id="Phobius"/>
    </source>
</evidence>
<feature type="transmembrane region" description="Helical" evidence="14">
    <location>
        <begin position="405"/>
        <end position="425"/>
    </location>
</feature>
<evidence type="ECO:0000256" key="7">
    <source>
        <dbReference type="ARBA" id="ARBA00023053"/>
    </source>
</evidence>
<accession>A0A2G8JK38</accession>
<dbReference type="InterPro" id="IPR038377">
    <property type="entry name" value="Na/Glc_symporter_sf"/>
</dbReference>
<dbReference type="PROSITE" id="PS50283">
    <property type="entry name" value="NA_SOLUT_SYMP_3"/>
    <property type="match status" value="1"/>
</dbReference>
<feature type="transmembrane region" description="Helical" evidence="14">
    <location>
        <begin position="50"/>
        <end position="69"/>
    </location>
</feature>
<comment type="similarity">
    <text evidence="2 13">Belongs to the sodium:solute symporter (SSF) (TC 2.A.21) family.</text>
</comment>
<keyword evidence="7" id="KW-0915">Sodium</keyword>
<evidence type="ECO:0000313" key="16">
    <source>
        <dbReference type="Proteomes" id="UP000230750"/>
    </source>
</evidence>
<organism evidence="15 16">
    <name type="scientific">Stichopus japonicus</name>
    <name type="common">Sea cucumber</name>
    <dbReference type="NCBI Taxonomy" id="307972"/>
    <lineage>
        <taxon>Eukaryota</taxon>
        <taxon>Metazoa</taxon>
        <taxon>Echinodermata</taxon>
        <taxon>Eleutherozoa</taxon>
        <taxon>Echinozoa</taxon>
        <taxon>Holothuroidea</taxon>
        <taxon>Aspidochirotacea</taxon>
        <taxon>Aspidochirotida</taxon>
        <taxon>Stichopodidae</taxon>
        <taxon>Apostichopus</taxon>
    </lineage>
</organism>
<dbReference type="GO" id="GO:0098660">
    <property type="term" value="P:inorganic ion transmembrane transport"/>
    <property type="evidence" value="ECO:0007669"/>
    <property type="project" value="UniProtKB-ARBA"/>
</dbReference>
<dbReference type="GO" id="GO:0005886">
    <property type="term" value="C:plasma membrane"/>
    <property type="evidence" value="ECO:0007669"/>
    <property type="project" value="UniProtKB-SubCell"/>
</dbReference>
<keyword evidence="4" id="KW-1003">Cell membrane</keyword>
<dbReference type="PANTHER" id="PTHR42985">
    <property type="entry name" value="SODIUM-COUPLED MONOCARBOXYLATE TRANSPORTER"/>
    <property type="match status" value="1"/>
</dbReference>
<keyword evidence="6 14" id="KW-1133">Transmembrane helix</keyword>
<sequence>METLVLSIFDYIIIVAMLAVSAGIGVFFGVRSGRHQSSNDYFLGNRGMSVIPVAISLAATIMSAITYLGTPAEVYIHGPQYGLMFVVRAHVPLIIMYCFVPVFYRLKLTTMFEYLELRFNNTVRFVVVAITGINDFIYMGIVVYTPALALSTVTGINLSFSILSIGIICTFYTTIGGMKAVIWTDVFQAVSMILGATVMIVVGTVSIGGPSEGWRRAEEGGRGKLVDFNIDPTVRISFWNIMIGGSILWTMIGGTKQSVIQRYNSCATERDAKRAAWFGMIGMGVIELLAVITGMTVYAYYYDCDPLTSGEISRPDQIVPYFMMDVFHSYPGVPGILIGGAFCASLSSMSSVLNGLAAATGQDIIKTIWPDMSDMKYSMLVKIISAIYGILTIVLAFLASVLGDVLQTSIAIGGILGGPILVYYFRLVFPRANSSGVLVGLIGGF</sequence>
<feature type="transmembrane region" description="Helical" evidence="14">
    <location>
        <begin position="125"/>
        <end position="144"/>
    </location>
</feature>
<feature type="transmembrane region" description="Helical" evidence="14">
    <location>
        <begin position="236"/>
        <end position="254"/>
    </location>
</feature>
<feature type="transmembrane region" description="Helical" evidence="14">
    <location>
        <begin position="156"/>
        <end position="174"/>
    </location>
</feature>
<evidence type="ECO:0000313" key="15">
    <source>
        <dbReference type="EMBL" id="PIK36111.1"/>
    </source>
</evidence>
<evidence type="ECO:0000256" key="13">
    <source>
        <dbReference type="RuleBase" id="RU362091"/>
    </source>
</evidence>
<keyword evidence="5 14" id="KW-0812">Transmembrane</keyword>
<dbReference type="Pfam" id="PF00474">
    <property type="entry name" value="SSF"/>
    <property type="match status" value="1"/>
</dbReference>
<keyword evidence="3" id="KW-0813">Transport</keyword>
<evidence type="ECO:0000256" key="3">
    <source>
        <dbReference type="ARBA" id="ARBA00022448"/>
    </source>
</evidence>
<keyword evidence="9 14" id="KW-0472">Membrane</keyword>
<dbReference type="GO" id="GO:0015293">
    <property type="term" value="F:symporter activity"/>
    <property type="evidence" value="ECO:0007669"/>
    <property type="project" value="TreeGrafter"/>
</dbReference>
<feature type="transmembrane region" description="Helical" evidence="14">
    <location>
        <begin position="379"/>
        <end position="399"/>
    </location>
</feature>
<comment type="subcellular location">
    <subcellularLocation>
        <location evidence="1">Cell membrane</location>
        <topology evidence="1">Multi-pass membrane protein</topology>
    </subcellularLocation>
</comment>
<feature type="transmembrane region" description="Helical" evidence="14">
    <location>
        <begin position="333"/>
        <end position="358"/>
    </location>
</feature>
<dbReference type="GO" id="GO:0015075">
    <property type="term" value="F:monoatomic ion transmembrane transporter activity"/>
    <property type="evidence" value="ECO:0007669"/>
    <property type="project" value="UniProtKB-ARBA"/>
</dbReference>
<evidence type="ECO:0000256" key="9">
    <source>
        <dbReference type="ARBA" id="ARBA00023136"/>
    </source>
</evidence>
<keyword evidence="11" id="KW-0739">Sodium transport</keyword>
<feature type="transmembrane region" description="Helical" evidence="14">
    <location>
        <begin position="186"/>
        <end position="207"/>
    </location>
</feature>
<feature type="transmembrane region" description="Helical" evidence="14">
    <location>
        <begin position="275"/>
        <end position="301"/>
    </location>
</feature>
<keyword evidence="16" id="KW-1185">Reference proteome</keyword>
<reference evidence="15 16" key="1">
    <citation type="journal article" date="2017" name="PLoS Biol.">
        <title>The sea cucumber genome provides insights into morphological evolution and visceral regeneration.</title>
        <authorList>
            <person name="Zhang X."/>
            <person name="Sun L."/>
            <person name="Yuan J."/>
            <person name="Sun Y."/>
            <person name="Gao Y."/>
            <person name="Zhang L."/>
            <person name="Li S."/>
            <person name="Dai H."/>
            <person name="Hamel J.F."/>
            <person name="Liu C."/>
            <person name="Yu Y."/>
            <person name="Liu S."/>
            <person name="Lin W."/>
            <person name="Guo K."/>
            <person name="Jin S."/>
            <person name="Xu P."/>
            <person name="Storey K.B."/>
            <person name="Huan P."/>
            <person name="Zhang T."/>
            <person name="Zhou Y."/>
            <person name="Zhang J."/>
            <person name="Lin C."/>
            <person name="Li X."/>
            <person name="Xing L."/>
            <person name="Huo D."/>
            <person name="Sun M."/>
            <person name="Wang L."/>
            <person name="Mercier A."/>
            <person name="Li F."/>
            <person name="Yang H."/>
            <person name="Xiang J."/>
        </authorList>
    </citation>
    <scope>NUCLEOTIDE SEQUENCE [LARGE SCALE GENOMIC DNA]</scope>
    <source>
        <strain evidence="15">Shaxun</strain>
        <tissue evidence="15">Muscle</tissue>
    </source>
</reference>
<dbReference type="InterPro" id="IPR001734">
    <property type="entry name" value="Na/solute_symporter"/>
</dbReference>
<dbReference type="InterPro" id="IPR051163">
    <property type="entry name" value="Sodium:Solute_Symporter_SSF"/>
</dbReference>
<dbReference type="NCBIfam" id="TIGR00813">
    <property type="entry name" value="sss"/>
    <property type="match status" value="1"/>
</dbReference>
<gene>
    <name evidence="15" type="ORF">BSL78_27054</name>
</gene>
<dbReference type="CDD" id="cd11492">
    <property type="entry name" value="SLC5sbd_NIS-SMVT"/>
    <property type="match status" value="1"/>
</dbReference>
<dbReference type="Proteomes" id="UP000230750">
    <property type="component" value="Unassembled WGS sequence"/>
</dbReference>
<protein>
    <submittedName>
        <fullName evidence="15">Putative sodium-coupled monocarboxylate transporter 2</fullName>
    </submittedName>
</protein>
<name>A0A2G8JK38_STIJA</name>
<proteinExistence type="inferred from homology"/>
<keyword evidence="8" id="KW-0406">Ion transport</keyword>
<dbReference type="PANTHER" id="PTHR42985:SF40">
    <property type="entry name" value="LD47995P-RELATED"/>
    <property type="match status" value="1"/>
</dbReference>
<feature type="transmembrane region" description="Helical" evidence="14">
    <location>
        <begin position="81"/>
        <end position="104"/>
    </location>
</feature>
<evidence type="ECO:0000256" key="5">
    <source>
        <dbReference type="ARBA" id="ARBA00022692"/>
    </source>
</evidence>
<comment type="caution">
    <text evidence="15">The sequence shown here is derived from an EMBL/GenBank/DDBJ whole genome shotgun (WGS) entry which is preliminary data.</text>
</comment>
<comment type="catalytic activity">
    <reaction evidence="12">
        <text>iodide(out) + 2 Na(+)(out) = iodide(in) + 2 Na(+)(in)</text>
        <dbReference type="Rhea" id="RHEA:71207"/>
        <dbReference type="ChEBI" id="CHEBI:16382"/>
        <dbReference type="ChEBI" id="CHEBI:29101"/>
    </reaction>
</comment>
<evidence type="ECO:0000256" key="6">
    <source>
        <dbReference type="ARBA" id="ARBA00022989"/>
    </source>
</evidence>
<evidence type="ECO:0000256" key="2">
    <source>
        <dbReference type="ARBA" id="ARBA00006434"/>
    </source>
</evidence>
<dbReference type="OrthoDB" id="6132759at2759"/>
<dbReference type="GO" id="GO:0006814">
    <property type="term" value="P:sodium ion transport"/>
    <property type="evidence" value="ECO:0007669"/>
    <property type="project" value="UniProtKB-KW"/>
</dbReference>
<dbReference type="EMBL" id="MRZV01001740">
    <property type="protein sequence ID" value="PIK36111.1"/>
    <property type="molecule type" value="Genomic_DNA"/>
</dbReference>
<feature type="transmembrane region" description="Helical" evidence="14">
    <location>
        <begin position="6"/>
        <end position="30"/>
    </location>
</feature>
<keyword evidence="10" id="KW-0325">Glycoprotein</keyword>
<dbReference type="PROSITE" id="PS00456">
    <property type="entry name" value="NA_SOLUT_SYMP_1"/>
    <property type="match status" value="1"/>
</dbReference>
<dbReference type="InterPro" id="IPR018212">
    <property type="entry name" value="Na/solute_symporter_CS"/>
</dbReference>
<dbReference type="Gene3D" id="1.20.1730.10">
    <property type="entry name" value="Sodium/glucose cotransporter"/>
    <property type="match status" value="1"/>
</dbReference>
<evidence type="ECO:0000256" key="11">
    <source>
        <dbReference type="ARBA" id="ARBA00023201"/>
    </source>
</evidence>
<evidence type="ECO:0000256" key="8">
    <source>
        <dbReference type="ARBA" id="ARBA00023065"/>
    </source>
</evidence>